<evidence type="ECO:0000313" key="3">
    <source>
        <dbReference type="Proteomes" id="UP000250140"/>
    </source>
</evidence>
<accession>A0A8E2ESP1</accession>
<dbReference type="AlphaFoldDB" id="A0A8E2ESP1"/>
<reference evidence="2 3" key="1">
    <citation type="journal article" date="2016" name="Nat. Commun.">
        <title>Ectomycorrhizal ecology is imprinted in the genome of the dominant symbiotic fungus Cenococcum geophilum.</title>
        <authorList>
            <consortium name="DOE Joint Genome Institute"/>
            <person name="Peter M."/>
            <person name="Kohler A."/>
            <person name="Ohm R.A."/>
            <person name="Kuo A."/>
            <person name="Krutzmann J."/>
            <person name="Morin E."/>
            <person name="Arend M."/>
            <person name="Barry K.W."/>
            <person name="Binder M."/>
            <person name="Choi C."/>
            <person name="Clum A."/>
            <person name="Copeland A."/>
            <person name="Grisel N."/>
            <person name="Haridas S."/>
            <person name="Kipfer T."/>
            <person name="LaButti K."/>
            <person name="Lindquist E."/>
            <person name="Lipzen A."/>
            <person name="Maire R."/>
            <person name="Meier B."/>
            <person name="Mihaltcheva S."/>
            <person name="Molinier V."/>
            <person name="Murat C."/>
            <person name="Poggeler S."/>
            <person name="Quandt C.A."/>
            <person name="Sperisen C."/>
            <person name="Tritt A."/>
            <person name="Tisserant E."/>
            <person name="Crous P.W."/>
            <person name="Henrissat B."/>
            <person name="Nehls U."/>
            <person name="Egli S."/>
            <person name="Spatafora J.W."/>
            <person name="Grigoriev I.V."/>
            <person name="Martin F.M."/>
        </authorList>
    </citation>
    <scope>NUCLEOTIDE SEQUENCE [LARGE SCALE GENOMIC DNA]</scope>
    <source>
        <strain evidence="2 3">CBS 207.34</strain>
    </source>
</reference>
<dbReference type="EMBL" id="KV750702">
    <property type="protein sequence ID" value="OCL03643.1"/>
    <property type="molecule type" value="Genomic_DNA"/>
</dbReference>
<sequence length="95" mass="10111">MRSIRATGGGAGVCGGDVRRRENSGGRLGPVNNPRVSTTLGQTDWRASSDQCLRRGKDRGREGAAKEMKEGLAKGVEGGSAAAVVLRWRWERSVS</sequence>
<protein>
    <submittedName>
        <fullName evidence="2">Uncharacterized protein</fullName>
    </submittedName>
</protein>
<keyword evidence="3" id="KW-1185">Reference proteome</keyword>
<feature type="region of interest" description="Disordered" evidence="1">
    <location>
        <begin position="1"/>
        <end position="39"/>
    </location>
</feature>
<evidence type="ECO:0000256" key="1">
    <source>
        <dbReference type="SAM" id="MobiDB-lite"/>
    </source>
</evidence>
<dbReference type="Proteomes" id="UP000250140">
    <property type="component" value="Unassembled WGS sequence"/>
</dbReference>
<evidence type="ECO:0000313" key="2">
    <source>
        <dbReference type="EMBL" id="OCL03643.1"/>
    </source>
</evidence>
<proteinExistence type="predicted"/>
<gene>
    <name evidence="2" type="ORF">AOQ84DRAFT_141930</name>
</gene>
<name>A0A8E2ESP1_9PEZI</name>
<organism evidence="2 3">
    <name type="scientific">Glonium stellatum</name>
    <dbReference type="NCBI Taxonomy" id="574774"/>
    <lineage>
        <taxon>Eukaryota</taxon>
        <taxon>Fungi</taxon>
        <taxon>Dikarya</taxon>
        <taxon>Ascomycota</taxon>
        <taxon>Pezizomycotina</taxon>
        <taxon>Dothideomycetes</taxon>
        <taxon>Pleosporomycetidae</taxon>
        <taxon>Gloniales</taxon>
        <taxon>Gloniaceae</taxon>
        <taxon>Glonium</taxon>
    </lineage>
</organism>